<keyword evidence="3" id="KW-1185">Reference proteome</keyword>
<dbReference type="OrthoDB" id="406156at2759"/>
<dbReference type="SUPFAM" id="SSF51197">
    <property type="entry name" value="Clavaminate synthase-like"/>
    <property type="match status" value="1"/>
</dbReference>
<dbReference type="EMBL" id="JAACJM010000479">
    <property type="protein sequence ID" value="KAF5317471.1"/>
    <property type="molecule type" value="Genomic_DNA"/>
</dbReference>
<evidence type="ECO:0000313" key="2">
    <source>
        <dbReference type="EMBL" id="KAF5317471.1"/>
    </source>
</evidence>
<feature type="domain" description="Non-haem dioxygenase N-terminal" evidence="1">
    <location>
        <begin position="49"/>
        <end position="93"/>
    </location>
</feature>
<protein>
    <recommendedName>
        <fullName evidence="1">Non-haem dioxygenase N-terminal domain-containing protein</fullName>
    </recommendedName>
</protein>
<evidence type="ECO:0000313" key="3">
    <source>
        <dbReference type="Proteomes" id="UP000559256"/>
    </source>
</evidence>
<name>A0A8H5EYY4_9AGAR</name>
<proteinExistence type="predicted"/>
<accession>A0A8H5EYY4</accession>
<reference evidence="2 3" key="1">
    <citation type="journal article" date="2020" name="ISME J.">
        <title>Uncovering the hidden diversity of litter-decomposition mechanisms in mushroom-forming fungi.</title>
        <authorList>
            <person name="Floudas D."/>
            <person name="Bentzer J."/>
            <person name="Ahren D."/>
            <person name="Johansson T."/>
            <person name="Persson P."/>
            <person name="Tunlid A."/>
        </authorList>
    </citation>
    <scope>NUCLEOTIDE SEQUENCE [LARGE SCALE GENOMIC DNA]</scope>
    <source>
        <strain evidence="2 3">CBS 291.85</strain>
    </source>
</reference>
<dbReference type="InterPro" id="IPR026992">
    <property type="entry name" value="DIOX_N"/>
</dbReference>
<dbReference type="Pfam" id="PF14226">
    <property type="entry name" value="DIOX_N"/>
    <property type="match status" value="1"/>
</dbReference>
<evidence type="ECO:0000259" key="1">
    <source>
        <dbReference type="Pfam" id="PF14226"/>
    </source>
</evidence>
<dbReference type="AlphaFoldDB" id="A0A8H5EYY4"/>
<dbReference type="Gene3D" id="2.60.120.330">
    <property type="entry name" value="B-lactam Antibiotic, Isopenicillin N Synthase, Chain"/>
    <property type="match status" value="1"/>
</dbReference>
<gene>
    <name evidence="2" type="ORF">D9758_018039</name>
</gene>
<comment type="caution">
    <text evidence="2">The sequence shown here is derived from an EMBL/GenBank/DDBJ whole genome shotgun (WGS) entry which is preliminary data.</text>
</comment>
<sequence length="96" mass="10723">MSATTTLVENLTHVVSPPSVISTSSVPPAKEWIPPEPTNEEVEWADILTVDLSLYDTKKQELIDTVQTALERDGFFYVIGHGIPEEILKRQFNIGQ</sequence>
<dbReference type="Proteomes" id="UP000559256">
    <property type="component" value="Unassembled WGS sequence"/>
</dbReference>
<organism evidence="2 3">
    <name type="scientific">Tetrapyrgos nigripes</name>
    <dbReference type="NCBI Taxonomy" id="182062"/>
    <lineage>
        <taxon>Eukaryota</taxon>
        <taxon>Fungi</taxon>
        <taxon>Dikarya</taxon>
        <taxon>Basidiomycota</taxon>
        <taxon>Agaricomycotina</taxon>
        <taxon>Agaricomycetes</taxon>
        <taxon>Agaricomycetidae</taxon>
        <taxon>Agaricales</taxon>
        <taxon>Marasmiineae</taxon>
        <taxon>Marasmiaceae</taxon>
        <taxon>Tetrapyrgos</taxon>
    </lineage>
</organism>
<dbReference type="InterPro" id="IPR027443">
    <property type="entry name" value="IPNS-like_sf"/>
</dbReference>